<dbReference type="Gene3D" id="2.60.40.1120">
    <property type="entry name" value="Carboxypeptidase-like, regulatory domain"/>
    <property type="match status" value="1"/>
</dbReference>
<evidence type="ECO:0000256" key="9">
    <source>
        <dbReference type="RuleBase" id="RU003357"/>
    </source>
</evidence>
<name>A0ABP9CAW9_9SPHI</name>
<evidence type="ECO:0000259" key="11">
    <source>
        <dbReference type="Pfam" id="PF07715"/>
    </source>
</evidence>
<dbReference type="NCBIfam" id="TIGR04056">
    <property type="entry name" value="OMP_RagA_SusC"/>
    <property type="match status" value="1"/>
</dbReference>
<evidence type="ECO:0000256" key="1">
    <source>
        <dbReference type="ARBA" id="ARBA00004571"/>
    </source>
</evidence>
<dbReference type="InterPro" id="IPR036942">
    <property type="entry name" value="Beta-barrel_TonB_sf"/>
</dbReference>
<evidence type="ECO:0000256" key="5">
    <source>
        <dbReference type="ARBA" id="ARBA00023077"/>
    </source>
</evidence>
<evidence type="ECO:0000256" key="2">
    <source>
        <dbReference type="ARBA" id="ARBA00022448"/>
    </source>
</evidence>
<keyword evidence="12" id="KW-0675">Receptor</keyword>
<evidence type="ECO:0000259" key="10">
    <source>
        <dbReference type="Pfam" id="PF00593"/>
    </source>
</evidence>
<dbReference type="Pfam" id="PF13715">
    <property type="entry name" value="CarbopepD_reg_2"/>
    <property type="match status" value="1"/>
</dbReference>
<dbReference type="Gene3D" id="2.40.170.20">
    <property type="entry name" value="TonB-dependent receptor, beta-barrel domain"/>
    <property type="match status" value="1"/>
</dbReference>
<proteinExistence type="inferred from homology"/>
<keyword evidence="4 8" id="KW-0812">Transmembrane</keyword>
<dbReference type="InterPro" id="IPR008969">
    <property type="entry name" value="CarboxyPept-like_regulatory"/>
</dbReference>
<dbReference type="PROSITE" id="PS52016">
    <property type="entry name" value="TONB_DEPENDENT_REC_3"/>
    <property type="match status" value="1"/>
</dbReference>
<comment type="subcellular location">
    <subcellularLocation>
        <location evidence="1 8">Cell outer membrane</location>
        <topology evidence="1 8">Multi-pass membrane protein</topology>
    </subcellularLocation>
</comment>
<keyword evidence="13" id="KW-1185">Reference proteome</keyword>
<dbReference type="InterPro" id="IPR023996">
    <property type="entry name" value="TonB-dep_OMP_SusC/RagA"/>
</dbReference>
<evidence type="ECO:0000256" key="4">
    <source>
        <dbReference type="ARBA" id="ARBA00022692"/>
    </source>
</evidence>
<evidence type="ECO:0000313" key="12">
    <source>
        <dbReference type="EMBL" id="GAA4806153.1"/>
    </source>
</evidence>
<comment type="similarity">
    <text evidence="8 9">Belongs to the TonB-dependent receptor family.</text>
</comment>
<dbReference type="SUPFAM" id="SSF56935">
    <property type="entry name" value="Porins"/>
    <property type="match status" value="1"/>
</dbReference>
<dbReference type="SUPFAM" id="SSF49464">
    <property type="entry name" value="Carboxypeptidase regulatory domain-like"/>
    <property type="match status" value="1"/>
</dbReference>
<protein>
    <submittedName>
        <fullName evidence="12">TonB-dependent receptor</fullName>
    </submittedName>
</protein>
<evidence type="ECO:0000256" key="8">
    <source>
        <dbReference type="PROSITE-ProRule" id="PRU01360"/>
    </source>
</evidence>
<dbReference type="InterPro" id="IPR039426">
    <property type="entry name" value="TonB-dep_rcpt-like"/>
</dbReference>
<dbReference type="Pfam" id="PF07715">
    <property type="entry name" value="Plug"/>
    <property type="match status" value="1"/>
</dbReference>
<dbReference type="Proteomes" id="UP001501411">
    <property type="component" value="Unassembled WGS sequence"/>
</dbReference>
<sequence>MKKERIIAITKQAMRISFIHALLISIGTFTTYAHTAEAQGALKRTISITKTRMTLKSFLENLENQSHAKFIYSPSILKSHRTVEVGVLTSDLEHVLNEVLVPMDIDYKVEGEKILLIQNRQDTKIGGKIIDAVTKQPLPGVSVLIKGSSNGILTNEEGQFTFSAKVNDVLVISYVGYVGQEIKVTSSRQVYNISLEPTTSDLDEVVVTGYSSQRKKDLTGAVAVVDIGQMKSQPAASAVEAMQGKAPGVQIITDGAPASTPQIRIRGYSTINNNDPLYVIDGVPYEGKLSWLNQADIESMQVLKDASAASIYGSRANNGVVIITTKQGTTGKPAITFDAYYGTQDPRNGSFPKMMNPTQYAENLLLSFHGEDPGSSFTKLYGSGATPVLPEYLLAGSKVGLEVTDADANPSLYNYTRDNSTFYQITKANQTGTNWFDEITENAPLQSYQLAANGGSDNATYAVSAAYFGQNGTIKHTGFDRFNFRSNTQISAFNNRFRFGENAQYSYSENYGFGSNVNTPGTYQDEGSALGFAYRIPTIIPVYDIMGNFAGSKGGALGNAQNPLAMLYRAKDNKNKSNFFFGNIFGEVDVVDGLTARTSFGIRYENYNGISLTYPNLEFSEGSNANGDSENQGYNTEWTWTNTLNYKKNFNDEHNLNVLIGTEAIRNRSRQLVGSRNGYFILGNLDYYYLDAGTSNITNSSTGSVGSLFSIFGKADYSYKDRYLLSATVRRDGSSNFGSAHQYGVFPAGSVAWRLSQEEFMKNTEWLTDLKIRAGYGITGNQRIPAFQYLDRLQSSIGSSSYPIADGKGLVTGVRQNAFKNEVVKWEEVRSLNIGLDFTVLNGKFDGSFDWYNKKTSDMLYPVPLPSVAVGGGSSPYVNVGDMENKGVELTLGYHYGREDDRPFKFDVGVNISRNVNKVIELAPGVTQQIYGNFRSLSTTVLKAGDPFGSFYGYKVAGIYQSEEDLANSATYTDARVGGLKYVDIDGNGSIGPEDRTVIGNPHPDFIYSLSLNASYKNFDLALFFNGSQGNDLYEATRYFTDFTTFDGALSTRLLDAWSPTNTSSTIPSLYRGASDFEYASSSYYVQDGSFFRLKNFQIGYTLPAEHLFGKAISRMRVYLGATNLFTVTDYTGLDPEVSQEDSTFPVLGVDRGIYPVSRQFIIGLNVGF</sequence>
<keyword evidence="6 8" id="KW-0472">Membrane</keyword>
<dbReference type="InterPro" id="IPR012910">
    <property type="entry name" value="Plug_dom"/>
</dbReference>
<feature type="domain" description="TonB-dependent receptor plug" evidence="11">
    <location>
        <begin position="215"/>
        <end position="320"/>
    </location>
</feature>
<keyword evidence="5 9" id="KW-0798">TonB box</keyword>
<dbReference type="InterPro" id="IPR023997">
    <property type="entry name" value="TonB-dep_OMP_SusC/RagA_CS"/>
</dbReference>
<evidence type="ECO:0000256" key="6">
    <source>
        <dbReference type="ARBA" id="ARBA00023136"/>
    </source>
</evidence>
<evidence type="ECO:0000256" key="7">
    <source>
        <dbReference type="ARBA" id="ARBA00023237"/>
    </source>
</evidence>
<evidence type="ECO:0000313" key="13">
    <source>
        <dbReference type="Proteomes" id="UP001501411"/>
    </source>
</evidence>
<dbReference type="InterPro" id="IPR000531">
    <property type="entry name" value="Beta-barrel_TonB"/>
</dbReference>
<dbReference type="NCBIfam" id="TIGR04057">
    <property type="entry name" value="SusC_RagA_signa"/>
    <property type="match status" value="1"/>
</dbReference>
<feature type="domain" description="TonB-dependent receptor-like beta-barrel" evidence="10">
    <location>
        <begin position="572"/>
        <end position="1125"/>
    </location>
</feature>
<evidence type="ECO:0000256" key="3">
    <source>
        <dbReference type="ARBA" id="ARBA00022452"/>
    </source>
</evidence>
<keyword evidence="3 8" id="KW-1134">Transmembrane beta strand</keyword>
<organism evidence="12 13">
    <name type="scientific">Olivibacter ginsenosidimutans</name>
    <dbReference type="NCBI Taxonomy" id="1176537"/>
    <lineage>
        <taxon>Bacteria</taxon>
        <taxon>Pseudomonadati</taxon>
        <taxon>Bacteroidota</taxon>
        <taxon>Sphingobacteriia</taxon>
        <taxon>Sphingobacteriales</taxon>
        <taxon>Sphingobacteriaceae</taxon>
        <taxon>Olivibacter</taxon>
    </lineage>
</organism>
<dbReference type="Pfam" id="PF00593">
    <property type="entry name" value="TonB_dep_Rec_b-barrel"/>
    <property type="match status" value="1"/>
</dbReference>
<keyword evidence="7 8" id="KW-0998">Cell outer membrane</keyword>
<keyword evidence="2 8" id="KW-0813">Transport</keyword>
<gene>
    <name evidence="12" type="ORF">GCM10023231_39190</name>
</gene>
<comment type="caution">
    <text evidence="12">The sequence shown here is derived from an EMBL/GenBank/DDBJ whole genome shotgun (WGS) entry which is preliminary data.</text>
</comment>
<dbReference type="InterPro" id="IPR037066">
    <property type="entry name" value="Plug_dom_sf"/>
</dbReference>
<reference evidence="13" key="1">
    <citation type="journal article" date="2019" name="Int. J. Syst. Evol. Microbiol.">
        <title>The Global Catalogue of Microorganisms (GCM) 10K type strain sequencing project: providing services to taxonomists for standard genome sequencing and annotation.</title>
        <authorList>
            <consortium name="The Broad Institute Genomics Platform"/>
            <consortium name="The Broad Institute Genome Sequencing Center for Infectious Disease"/>
            <person name="Wu L."/>
            <person name="Ma J."/>
        </authorList>
    </citation>
    <scope>NUCLEOTIDE SEQUENCE [LARGE SCALE GENOMIC DNA]</scope>
    <source>
        <strain evidence="13">JCM 18200</strain>
    </source>
</reference>
<dbReference type="RefSeq" id="WP_345234700.1">
    <property type="nucleotide sequence ID" value="NZ_BAABIQ010000044.1"/>
</dbReference>
<accession>A0ABP9CAW9</accession>
<dbReference type="Gene3D" id="2.170.130.10">
    <property type="entry name" value="TonB-dependent receptor, plug domain"/>
    <property type="match status" value="1"/>
</dbReference>
<dbReference type="EMBL" id="BAABIQ010000044">
    <property type="protein sequence ID" value="GAA4806153.1"/>
    <property type="molecule type" value="Genomic_DNA"/>
</dbReference>